<dbReference type="EMBL" id="PQIB02000009">
    <property type="protein sequence ID" value="RLM98968.1"/>
    <property type="molecule type" value="Genomic_DNA"/>
</dbReference>
<comment type="caution">
    <text evidence="2">The sequence shown here is derived from an EMBL/GenBank/DDBJ whole genome shotgun (WGS) entry which is preliminary data.</text>
</comment>
<dbReference type="Proteomes" id="UP000275267">
    <property type="component" value="Unassembled WGS sequence"/>
</dbReference>
<feature type="compositionally biased region" description="Basic and acidic residues" evidence="1">
    <location>
        <begin position="145"/>
        <end position="166"/>
    </location>
</feature>
<dbReference type="PANTHER" id="PTHR47286:SF2">
    <property type="entry name" value="F3I6.9 PROTEIN"/>
    <property type="match status" value="1"/>
</dbReference>
<keyword evidence="3" id="KW-1185">Reference proteome</keyword>
<evidence type="ECO:0000313" key="2">
    <source>
        <dbReference type="EMBL" id="RLM98968.1"/>
    </source>
</evidence>
<reference evidence="3" key="1">
    <citation type="journal article" date="2019" name="Nat. Commun.">
        <title>The genome of broomcorn millet.</title>
        <authorList>
            <person name="Zou C."/>
            <person name="Miki D."/>
            <person name="Li D."/>
            <person name="Tang Q."/>
            <person name="Xiao L."/>
            <person name="Rajput S."/>
            <person name="Deng P."/>
            <person name="Jia W."/>
            <person name="Huang R."/>
            <person name="Zhang M."/>
            <person name="Sun Y."/>
            <person name="Hu J."/>
            <person name="Fu X."/>
            <person name="Schnable P.S."/>
            <person name="Li F."/>
            <person name="Zhang H."/>
            <person name="Feng B."/>
            <person name="Zhu X."/>
            <person name="Liu R."/>
            <person name="Schnable J.C."/>
            <person name="Zhu J.-K."/>
            <person name="Zhang H."/>
        </authorList>
    </citation>
    <scope>NUCLEOTIDE SEQUENCE [LARGE SCALE GENOMIC DNA]</scope>
</reference>
<name>A0A3L6R800_PANMI</name>
<feature type="compositionally biased region" description="Polar residues" evidence="1">
    <location>
        <begin position="171"/>
        <end position="183"/>
    </location>
</feature>
<dbReference type="AlphaFoldDB" id="A0A3L6R800"/>
<feature type="compositionally biased region" description="Pro residues" evidence="1">
    <location>
        <begin position="189"/>
        <end position="200"/>
    </location>
</feature>
<sequence>MAMWRPRCAGGAALSRGRHEEFGKFNGLVAKKKAYFEEYFKRIRELKALQQQNQQTELYLEYGGDGSNSSQTGEYEPAADYGALSESGTLVDDSTEQTTTGTPKKAITTSVVKSSVLENISYAKERVEFQVDGKQKSRKMLTSNVRDDRGLENFRKPNKEGLREGVRAQAYKSNNVIPSLTESVKTRAPAPPPPPPPPRWPSCTETKLLDANNSPAGGRKPKASTPHLH</sequence>
<protein>
    <submittedName>
        <fullName evidence="2">Proteoglycan 4-like isoform X2</fullName>
    </submittedName>
</protein>
<organism evidence="2 3">
    <name type="scientific">Panicum miliaceum</name>
    <name type="common">Proso millet</name>
    <name type="synonym">Broomcorn millet</name>
    <dbReference type="NCBI Taxonomy" id="4540"/>
    <lineage>
        <taxon>Eukaryota</taxon>
        <taxon>Viridiplantae</taxon>
        <taxon>Streptophyta</taxon>
        <taxon>Embryophyta</taxon>
        <taxon>Tracheophyta</taxon>
        <taxon>Spermatophyta</taxon>
        <taxon>Magnoliopsida</taxon>
        <taxon>Liliopsida</taxon>
        <taxon>Poales</taxon>
        <taxon>Poaceae</taxon>
        <taxon>PACMAD clade</taxon>
        <taxon>Panicoideae</taxon>
        <taxon>Panicodae</taxon>
        <taxon>Paniceae</taxon>
        <taxon>Panicinae</taxon>
        <taxon>Panicum</taxon>
        <taxon>Panicum sect. Panicum</taxon>
    </lineage>
</organism>
<evidence type="ECO:0000313" key="3">
    <source>
        <dbReference type="Proteomes" id="UP000275267"/>
    </source>
</evidence>
<dbReference type="PANTHER" id="PTHR47286">
    <property type="entry name" value="F3I6.9 PROTEIN"/>
    <property type="match status" value="1"/>
</dbReference>
<gene>
    <name evidence="2" type="ORF">C2845_PM06G21310</name>
</gene>
<evidence type="ECO:0000256" key="1">
    <source>
        <dbReference type="SAM" id="MobiDB-lite"/>
    </source>
</evidence>
<proteinExistence type="predicted"/>
<feature type="region of interest" description="Disordered" evidence="1">
    <location>
        <begin position="133"/>
        <end position="229"/>
    </location>
</feature>
<accession>A0A3L6R800</accession>
<dbReference type="OrthoDB" id="10435890at2759"/>